<dbReference type="InterPro" id="IPR016102">
    <property type="entry name" value="Succinyl-CoA_synth-like"/>
</dbReference>
<protein>
    <recommendedName>
        <fullName evidence="1">ATP-citrate synthase/succinyl-CoA ligase C-terminal domain-containing protein</fullName>
    </recommendedName>
</protein>
<dbReference type="SUPFAM" id="SSF52210">
    <property type="entry name" value="Succinyl-CoA synthetase domains"/>
    <property type="match status" value="2"/>
</dbReference>
<comment type="caution">
    <text evidence="2">The sequence shown here is derived from an EMBL/GenBank/DDBJ whole genome shotgun (WGS) entry which is preliminary data.</text>
</comment>
<dbReference type="GO" id="GO:0009361">
    <property type="term" value="C:succinate-CoA ligase complex (ADP-forming)"/>
    <property type="evidence" value="ECO:0007669"/>
    <property type="project" value="TreeGrafter"/>
</dbReference>
<dbReference type="Gene3D" id="3.40.50.720">
    <property type="entry name" value="NAD(P)-binding Rossmann-like Domain"/>
    <property type="match status" value="1"/>
</dbReference>
<dbReference type="InterPro" id="IPR005811">
    <property type="entry name" value="SUCC_ACL_C"/>
</dbReference>
<dbReference type="Proteomes" id="UP000651050">
    <property type="component" value="Unassembled WGS sequence"/>
</dbReference>
<dbReference type="RefSeq" id="WP_196987816.1">
    <property type="nucleotide sequence ID" value="NZ_JADWYS010000001.1"/>
</dbReference>
<dbReference type="AlphaFoldDB" id="A0A931H7E3"/>
<dbReference type="Gene3D" id="3.40.50.261">
    <property type="entry name" value="Succinyl-CoA synthetase domains"/>
    <property type="match status" value="2"/>
</dbReference>
<dbReference type="EMBL" id="JADWYS010000001">
    <property type="protein sequence ID" value="MBG9390055.1"/>
    <property type="molecule type" value="Genomic_DNA"/>
</dbReference>
<dbReference type="GO" id="GO:0004776">
    <property type="term" value="F:succinate-CoA ligase (GDP-forming) activity"/>
    <property type="evidence" value="ECO:0007669"/>
    <property type="project" value="TreeGrafter"/>
</dbReference>
<dbReference type="PANTHER" id="PTHR11117">
    <property type="entry name" value="SUCCINYL-COA LIGASE SUBUNIT ALPHA"/>
    <property type="match status" value="1"/>
</dbReference>
<dbReference type="InterPro" id="IPR036291">
    <property type="entry name" value="NAD(P)-bd_dom_sf"/>
</dbReference>
<dbReference type="SUPFAM" id="SSF51735">
    <property type="entry name" value="NAD(P)-binding Rossmann-fold domains"/>
    <property type="match status" value="1"/>
</dbReference>
<name>A0A931H7E3_9BURK</name>
<organism evidence="2 3">
    <name type="scientific">Caenimonas aquaedulcis</name>
    <dbReference type="NCBI Taxonomy" id="2793270"/>
    <lineage>
        <taxon>Bacteria</taxon>
        <taxon>Pseudomonadati</taxon>
        <taxon>Pseudomonadota</taxon>
        <taxon>Betaproteobacteria</taxon>
        <taxon>Burkholderiales</taxon>
        <taxon>Comamonadaceae</taxon>
        <taxon>Caenimonas</taxon>
    </lineage>
</organism>
<evidence type="ECO:0000259" key="1">
    <source>
        <dbReference type="Pfam" id="PF00549"/>
    </source>
</evidence>
<dbReference type="GO" id="GO:0005829">
    <property type="term" value="C:cytosol"/>
    <property type="evidence" value="ECO:0007669"/>
    <property type="project" value="TreeGrafter"/>
</dbReference>
<evidence type="ECO:0000313" key="3">
    <source>
        <dbReference type="Proteomes" id="UP000651050"/>
    </source>
</evidence>
<gene>
    <name evidence="2" type="ORF">I5803_18650</name>
</gene>
<proteinExistence type="predicted"/>
<keyword evidence="3" id="KW-1185">Reference proteome</keyword>
<feature type="domain" description="ATP-citrate synthase/succinyl-CoA ligase C-terminal" evidence="1">
    <location>
        <begin position="339"/>
        <end position="498"/>
    </location>
</feature>
<accession>A0A931H7E3</accession>
<sequence>MKRVVVSRNRYFDSVFLMQAASRMAAQAGMRDASALMATPANKEMLARLGYVGTPDAQFAAAGPNDLVIALDGEQAAVDAIAADPASWLRGGSPAGDATASAPRSIRQAVAVRPDANVAVISVPGAYASREARSALDAGLHAFVFSSNVPVDDELALKTFARERGLLMMGPDCGTAYIGGAGVGFANAVRRGPIGIVGSSGTGLQEFSSLVHRRGSGISHGIGVGSRDLRDEIGGISTFMALDALEADPRTGVIVVIAKRPGARTETRLLERCARSAKPVILCLFSVDLPHTPSLRIVNTIDGAVDLALGPSPAPEALRPRAAAAVATMSPRQRHVRGLFAGGTLCYQAQVIFGAAGLAVASNAPAPGMTLLPDPHESAGTTFVDMGAEVFVEGRPHPMIDSALRRKRLAREAADPCVALILLDFVLGANASRDPVGDMLSAIREAMDAARRRGDALCVAASVCGTDGDAQGLAAQTRALTDAGVEVFSSAAQAAAFSRDVALLLAAKGTKGTKGNRP</sequence>
<reference evidence="2" key="1">
    <citation type="submission" date="2020-11" db="EMBL/GenBank/DDBJ databases">
        <title>Bacterial whole genome sequence for Caenimonas sp. DR4.4.</title>
        <authorList>
            <person name="Le V."/>
            <person name="Ko S.-R."/>
            <person name="Ahn C.-Y."/>
            <person name="Oh H.-M."/>
        </authorList>
    </citation>
    <scope>NUCLEOTIDE SEQUENCE</scope>
    <source>
        <strain evidence="2">DR4.4</strain>
    </source>
</reference>
<dbReference type="GO" id="GO:0006099">
    <property type="term" value="P:tricarboxylic acid cycle"/>
    <property type="evidence" value="ECO:0007669"/>
    <property type="project" value="TreeGrafter"/>
</dbReference>
<dbReference type="Pfam" id="PF00549">
    <property type="entry name" value="Ligase_CoA"/>
    <property type="match status" value="1"/>
</dbReference>
<dbReference type="GO" id="GO:0004775">
    <property type="term" value="F:succinate-CoA ligase (ADP-forming) activity"/>
    <property type="evidence" value="ECO:0007669"/>
    <property type="project" value="TreeGrafter"/>
</dbReference>
<evidence type="ECO:0000313" key="2">
    <source>
        <dbReference type="EMBL" id="MBG9390055.1"/>
    </source>
</evidence>
<dbReference type="PANTHER" id="PTHR11117:SF24">
    <property type="entry name" value="PROTEIN FDRA"/>
    <property type="match status" value="1"/>
</dbReference>